<proteinExistence type="predicted"/>
<dbReference type="InParanoid" id="F4S0Z6"/>
<dbReference type="HOGENOM" id="CLU_2320897_0_0_1"/>
<dbReference type="AlphaFoldDB" id="F4S0Z6"/>
<evidence type="ECO:0000313" key="2">
    <source>
        <dbReference type="Proteomes" id="UP000001072"/>
    </source>
</evidence>
<keyword evidence="2" id="KW-1185">Reference proteome</keyword>
<organism evidence="2">
    <name type="scientific">Melampsora larici-populina (strain 98AG31 / pathotype 3-4-7)</name>
    <name type="common">Poplar leaf rust fungus</name>
    <dbReference type="NCBI Taxonomy" id="747676"/>
    <lineage>
        <taxon>Eukaryota</taxon>
        <taxon>Fungi</taxon>
        <taxon>Dikarya</taxon>
        <taxon>Basidiomycota</taxon>
        <taxon>Pucciniomycotina</taxon>
        <taxon>Pucciniomycetes</taxon>
        <taxon>Pucciniales</taxon>
        <taxon>Melampsoraceae</taxon>
        <taxon>Melampsora</taxon>
    </lineage>
</organism>
<protein>
    <submittedName>
        <fullName evidence="1">Uncharacterized protein</fullName>
    </submittedName>
</protein>
<dbReference type="GeneID" id="18932236"/>
<evidence type="ECO:0000313" key="1">
    <source>
        <dbReference type="EMBL" id="EGG01678.1"/>
    </source>
</evidence>
<gene>
    <name evidence="1" type="ORF">MELLADRAFT_72933</name>
</gene>
<sequence length="99" mass="11354">MKLFYSDNKQPSVINFKRDSALDKMKLLDVQRDPVTEVEDRRPASFIIGGRTKLISGPIRLDQATQTELLWKMINGTVSSDGRLSFGQKKKKRGLKFRL</sequence>
<dbReference type="KEGG" id="mlr:MELLADRAFT_72933"/>
<dbReference type="Proteomes" id="UP000001072">
    <property type="component" value="Unassembled WGS sequence"/>
</dbReference>
<dbReference type="VEuPathDB" id="FungiDB:MELLADRAFT_72933"/>
<reference evidence="2" key="1">
    <citation type="journal article" date="2011" name="Proc. Natl. Acad. Sci. U.S.A.">
        <title>Obligate biotrophy features unraveled by the genomic analysis of rust fungi.</title>
        <authorList>
            <person name="Duplessis S."/>
            <person name="Cuomo C.A."/>
            <person name="Lin Y.-C."/>
            <person name="Aerts A."/>
            <person name="Tisserant E."/>
            <person name="Veneault-Fourrey C."/>
            <person name="Joly D.L."/>
            <person name="Hacquard S."/>
            <person name="Amselem J."/>
            <person name="Cantarel B.L."/>
            <person name="Chiu R."/>
            <person name="Coutinho P.M."/>
            <person name="Feau N."/>
            <person name="Field M."/>
            <person name="Frey P."/>
            <person name="Gelhaye E."/>
            <person name="Goldberg J."/>
            <person name="Grabherr M.G."/>
            <person name="Kodira C.D."/>
            <person name="Kohler A."/>
            <person name="Kuees U."/>
            <person name="Lindquist E.A."/>
            <person name="Lucas S.M."/>
            <person name="Mago R."/>
            <person name="Mauceli E."/>
            <person name="Morin E."/>
            <person name="Murat C."/>
            <person name="Pangilinan J.L."/>
            <person name="Park R."/>
            <person name="Pearson M."/>
            <person name="Quesneville H."/>
            <person name="Rouhier N."/>
            <person name="Sakthikumar S."/>
            <person name="Salamov A.A."/>
            <person name="Schmutz J."/>
            <person name="Selles B."/>
            <person name="Shapiro H."/>
            <person name="Tanguay P."/>
            <person name="Tuskan G.A."/>
            <person name="Henrissat B."/>
            <person name="Van de Peer Y."/>
            <person name="Rouze P."/>
            <person name="Ellis J.G."/>
            <person name="Dodds P.N."/>
            <person name="Schein J.E."/>
            <person name="Zhong S."/>
            <person name="Hamelin R.C."/>
            <person name="Grigoriev I.V."/>
            <person name="Szabo L.J."/>
            <person name="Martin F."/>
        </authorList>
    </citation>
    <scope>NUCLEOTIDE SEQUENCE [LARGE SCALE GENOMIC DNA]</scope>
    <source>
        <strain evidence="2">98AG31 / pathotype 3-4-7</strain>
    </source>
</reference>
<dbReference type="EMBL" id="GL883136">
    <property type="protein sequence ID" value="EGG01678.1"/>
    <property type="molecule type" value="Genomic_DNA"/>
</dbReference>
<name>F4S0Z6_MELLP</name>
<accession>F4S0Z6</accession>
<dbReference type="RefSeq" id="XP_007415023.1">
    <property type="nucleotide sequence ID" value="XM_007414961.1"/>
</dbReference>